<dbReference type="EMBL" id="CP036281">
    <property type="protein sequence ID" value="QDU78904.1"/>
    <property type="molecule type" value="Genomic_DNA"/>
</dbReference>
<proteinExistence type="predicted"/>
<evidence type="ECO:0000313" key="2">
    <source>
        <dbReference type="Proteomes" id="UP000317178"/>
    </source>
</evidence>
<organism evidence="1 2">
    <name type="scientific">Polystyrenella longa</name>
    <dbReference type="NCBI Taxonomy" id="2528007"/>
    <lineage>
        <taxon>Bacteria</taxon>
        <taxon>Pseudomonadati</taxon>
        <taxon>Planctomycetota</taxon>
        <taxon>Planctomycetia</taxon>
        <taxon>Planctomycetales</taxon>
        <taxon>Planctomycetaceae</taxon>
        <taxon>Polystyrenella</taxon>
    </lineage>
</organism>
<protein>
    <submittedName>
        <fullName evidence="1">Uncharacterized protein</fullName>
    </submittedName>
</protein>
<evidence type="ECO:0000313" key="1">
    <source>
        <dbReference type="EMBL" id="QDU78904.1"/>
    </source>
</evidence>
<dbReference type="Proteomes" id="UP000317178">
    <property type="component" value="Chromosome"/>
</dbReference>
<gene>
    <name evidence="1" type="ORF">Pla110_06080</name>
</gene>
<sequence>MPNLSWENGGKKDGYQGTRQRWHFTMIYLAAYRGRTTVLLRNAFSK</sequence>
<accession>A0A518CIB4</accession>
<dbReference type="KEGG" id="plon:Pla110_06080"/>
<keyword evidence="2" id="KW-1185">Reference proteome</keyword>
<dbReference type="AlphaFoldDB" id="A0A518CIB4"/>
<name>A0A518CIB4_9PLAN</name>
<reference evidence="1 2" key="1">
    <citation type="submission" date="2019-02" db="EMBL/GenBank/DDBJ databases">
        <title>Deep-cultivation of Planctomycetes and their phenomic and genomic characterization uncovers novel biology.</title>
        <authorList>
            <person name="Wiegand S."/>
            <person name="Jogler M."/>
            <person name="Boedeker C."/>
            <person name="Pinto D."/>
            <person name="Vollmers J."/>
            <person name="Rivas-Marin E."/>
            <person name="Kohn T."/>
            <person name="Peeters S.H."/>
            <person name="Heuer A."/>
            <person name="Rast P."/>
            <person name="Oberbeckmann S."/>
            <person name="Bunk B."/>
            <person name="Jeske O."/>
            <person name="Meyerdierks A."/>
            <person name="Storesund J.E."/>
            <person name="Kallscheuer N."/>
            <person name="Luecker S."/>
            <person name="Lage O.M."/>
            <person name="Pohl T."/>
            <person name="Merkel B.J."/>
            <person name="Hornburger P."/>
            <person name="Mueller R.-W."/>
            <person name="Bruemmer F."/>
            <person name="Labrenz M."/>
            <person name="Spormann A.M."/>
            <person name="Op den Camp H."/>
            <person name="Overmann J."/>
            <person name="Amann R."/>
            <person name="Jetten M.S.M."/>
            <person name="Mascher T."/>
            <person name="Medema M.H."/>
            <person name="Devos D.P."/>
            <person name="Kaster A.-K."/>
            <person name="Ovreas L."/>
            <person name="Rohde M."/>
            <person name="Galperin M.Y."/>
            <person name="Jogler C."/>
        </authorList>
    </citation>
    <scope>NUCLEOTIDE SEQUENCE [LARGE SCALE GENOMIC DNA]</scope>
    <source>
        <strain evidence="1 2">Pla110</strain>
    </source>
</reference>